<proteinExistence type="predicted"/>
<protein>
    <submittedName>
        <fullName evidence="1">Uncharacterized protein</fullName>
    </submittedName>
</protein>
<evidence type="ECO:0000313" key="1">
    <source>
        <dbReference type="EMBL" id="KAL0580040.1"/>
    </source>
</evidence>
<reference evidence="1 2" key="1">
    <citation type="submission" date="2024-02" db="EMBL/GenBank/DDBJ databases">
        <title>A draft genome for the cacao thread blight pathogen Marasmius crinis-equi.</title>
        <authorList>
            <person name="Cohen S.P."/>
            <person name="Baruah I.K."/>
            <person name="Amoako-Attah I."/>
            <person name="Bukari Y."/>
            <person name="Meinhardt L.W."/>
            <person name="Bailey B.A."/>
        </authorList>
    </citation>
    <scope>NUCLEOTIDE SEQUENCE [LARGE SCALE GENOMIC DNA]</scope>
    <source>
        <strain evidence="1 2">GH-76</strain>
    </source>
</reference>
<keyword evidence="2" id="KW-1185">Reference proteome</keyword>
<accession>A0ABR3FX57</accession>
<evidence type="ECO:0000313" key="2">
    <source>
        <dbReference type="Proteomes" id="UP001465976"/>
    </source>
</evidence>
<name>A0ABR3FX57_9AGAR</name>
<organism evidence="1 2">
    <name type="scientific">Marasmius crinis-equi</name>
    <dbReference type="NCBI Taxonomy" id="585013"/>
    <lineage>
        <taxon>Eukaryota</taxon>
        <taxon>Fungi</taxon>
        <taxon>Dikarya</taxon>
        <taxon>Basidiomycota</taxon>
        <taxon>Agaricomycotina</taxon>
        <taxon>Agaricomycetes</taxon>
        <taxon>Agaricomycetidae</taxon>
        <taxon>Agaricales</taxon>
        <taxon>Marasmiineae</taxon>
        <taxon>Marasmiaceae</taxon>
        <taxon>Marasmius</taxon>
    </lineage>
</organism>
<dbReference type="Proteomes" id="UP001465976">
    <property type="component" value="Unassembled WGS sequence"/>
</dbReference>
<sequence>MMTSVEAAQEQIVETTILEPIYDMALSNEKLPVSGPDVNRLSEHVARISIHNIQPTPVVDLQPHISGNTLLHISEDQALSVLGSGLEGTLPEDLCDCSFHQRFCTKDGLDCDNDVIGSTQERAWTWIYEHPQDYYCSESGDEDDDDDDDEDVDDTAYCRVMETD</sequence>
<gene>
    <name evidence="1" type="ORF">V5O48_001975</name>
</gene>
<comment type="caution">
    <text evidence="1">The sequence shown here is derived from an EMBL/GenBank/DDBJ whole genome shotgun (WGS) entry which is preliminary data.</text>
</comment>
<dbReference type="EMBL" id="JBAHYK010000041">
    <property type="protein sequence ID" value="KAL0580040.1"/>
    <property type="molecule type" value="Genomic_DNA"/>
</dbReference>